<gene>
    <name evidence="1" type="ORF">LCGC14_1492790</name>
</gene>
<comment type="caution">
    <text evidence="1">The sequence shown here is derived from an EMBL/GenBank/DDBJ whole genome shotgun (WGS) entry which is preliminary data.</text>
</comment>
<organism evidence="1">
    <name type="scientific">marine sediment metagenome</name>
    <dbReference type="NCBI Taxonomy" id="412755"/>
    <lineage>
        <taxon>unclassified sequences</taxon>
        <taxon>metagenomes</taxon>
        <taxon>ecological metagenomes</taxon>
    </lineage>
</organism>
<proteinExistence type="predicted"/>
<name>A0A0F9JS83_9ZZZZ</name>
<sequence>MRVFTANDKDLPRATTLPMRRNWLLRADELLVSGRGGRTRDVVMVLADNGRVTVRRVI</sequence>
<reference evidence="1" key="1">
    <citation type="journal article" date="2015" name="Nature">
        <title>Complex archaea that bridge the gap between prokaryotes and eukaryotes.</title>
        <authorList>
            <person name="Spang A."/>
            <person name="Saw J.H."/>
            <person name="Jorgensen S.L."/>
            <person name="Zaremba-Niedzwiedzka K."/>
            <person name="Martijn J."/>
            <person name="Lind A.E."/>
            <person name="van Eijk R."/>
            <person name="Schleper C."/>
            <person name="Guy L."/>
            <person name="Ettema T.J."/>
        </authorList>
    </citation>
    <scope>NUCLEOTIDE SEQUENCE</scope>
</reference>
<dbReference type="AlphaFoldDB" id="A0A0F9JS83"/>
<accession>A0A0F9JS83</accession>
<dbReference type="EMBL" id="LAZR01010752">
    <property type="protein sequence ID" value="KKM65281.1"/>
    <property type="molecule type" value="Genomic_DNA"/>
</dbReference>
<protein>
    <submittedName>
        <fullName evidence="1">Uncharacterized protein</fullName>
    </submittedName>
</protein>
<evidence type="ECO:0000313" key="1">
    <source>
        <dbReference type="EMBL" id="KKM65281.1"/>
    </source>
</evidence>